<dbReference type="Proteomes" id="UP000231823">
    <property type="component" value="Chromosome"/>
</dbReference>
<dbReference type="PROSITE" id="PS51257">
    <property type="entry name" value="PROKAR_LIPOPROTEIN"/>
    <property type="match status" value="1"/>
</dbReference>
<dbReference type="PANTHER" id="PTHR45708:SF49">
    <property type="entry name" value="ENDOCHITINASE"/>
    <property type="match status" value="1"/>
</dbReference>
<keyword evidence="3" id="KW-0326">Glycosidase</keyword>
<dbReference type="InterPro" id="IPR050542">
    <property type="entry name" value="Glycosyl_Hydrlase18_Chitinase"/>
</dbReference>
<dbReference type="SMART" id="SM00636">
    <property type="entry name" value="Glyco_18"/>
    <property type="match status" value="1"/>
</dbReference>
<proteinExistence type="predicted"/>
<keyword evidence="2" id="KW-0378">Hydrolase</keyword>
<organism evidence="6 7">
    <name type="scientific">Spiroplasma floricola 23-6</name>
    <dbReference type="NCBI Taxonomy" id="1336749"/>
    <lineage>
        <taxon>Bacteria</taxon>
        <taxon>Bacillati</taxon>
        <taxon>Mycoplasmatota</taxon>
        <taxon>Mollicutes</taxon>
        <taxon>Entomoplasmatales</taxon>
        <taxon>Spiroplasmataceae</taxon>
        <taxon>Spiroplasma</taxon>
    </lineage>
</organism>
<evidence type="ECO:0000256" key="2">
    <source>
        <dbReference type="ARBA" id="ARBA00022801"/>
    </source>
</evidence>
<feature type="domain" description="GH18" evidence="5">
    <location>
        <begin position="622"/>
        <end position="930"/>
    </location>
</feature>
<dbReference type="RefSeq" id="WP_100916327.1">
    <property type="nucleotide sequence ID" value="NZ_CP025057.1"/>
</dbReference>
<dbReference type="GO" id="GO:0005975">
    <property type="term" value="P:carbohydrate metabolic process"/>
    <property type="evidence" value="ECO:0007669"/>
    <property type="project" value="InterPro"/>
</dbReference>
<evidence type="ECO:0000256" key="4">
    <source>
        <dbReference type="SAM" id="SignalP"/>
    </source>
</evidence>
<feature type="signal peptide" evidence="4">
    <location>
        <begin position="1"/>
        <end position="22"/>
    </location>
</feature>
<dbReference type="GO" id="GO:0008061">
    <property type="term" value="F:chitin binding"/>
    <property type="evidence" value="ECO:0007669"/>
    <property type="project" value="InterPro"/>
</dbReference>
<dbReference type="OrthoDB" id="392057at2"/>
<gene>
    <name evidence="6" type="ORF">SFLOR_v1c02820</name>
</gene>
<dbReference type="SUPFAM" id="SSF51445">
    <property type="entry name" value="(Trans)glycosidases"/>
    <property type="match status" value="1"/>
</dbReference>
<dbReference type="PROSITE" id="PS51910">
    <property type="entry name" value="GH18_2"/>
    <property type="match status" value="1"/>
</dbReference>
<dbReference type="PANTHER" id="PTHR45708">
    <property type="entry name" value="ENDOCHITINASE"/>
    <property type="match status" value="1"/>
</dbReference>
<dbReference type="InterPro" id="IPR001579">
    <property type="entry name" value="Glyco_hydro_18_chit_AS"/>
</dbReference>
<keyword evidence="4" id="KW-0732">Signal</keyword>
<evidence type="ECO:0000256" key="3">
    <source>
        <dbReference type="ARBA" id="ARBA00023295"/>
    </source>
</evidence>
<dbReference type="KEGG" id="sfz:SFLOR_v1c02820"/>
<evidence type="ECO:0000259" key="5">
    <source>
        <dbReference type="PROSITE" id="PS51910"/>
    </source>
</evidence>
<keyword evidence="7" id="KW-1185">Reference proteome</keyword>
<dbReference type="AlphaFoldDB" id="A0A2K8SCZ8"/>
<evidence type="ECO:0000256" key="1">
    <source>
        <dbReference type="ARBA" id="ARBA00012729"/>
    </source>
</evidence>
<dbReference type="EC" id="3.2.1.14" evidence="1"/>
<protein>
    <recommendedName>
        <fullName evidence="1">chitinase</fullName>
        <ecNumber evidence="1">3.2.1.14</ecNumber>
    </recommendedName>
</protein>
<reference evidence="6 7" key="1">
    <citation type="submission" date="2017-12" db="EMBL/GenBank/DDBJ databases">
        <title>Complete genome sequence of Spiroplasma floricola 23-6 (ATCC 29989).</title>
        <authorList>
            <person name="Tsai Y.-M."/>
            <person name="Wu P.-S."/>
            <person name="Lo W.-S."/>
            <person name="Kuo C.-H."/>
        </authorList>
    </citation>
    <scope>NUCLEOTIDE SEQUENCE [LARGE SCALE GENOMIC DNA]</scope>
    <source>
        <strain evidence="6 7">23-6</strain>
    </source>
</reference>
<dbReference type="InterPro" id="IPR001223">
    <property type="entry name" value="Glyco_hydro18_cat"/>
</dbReference>
<dbReference type="EMBL" id="CP025057">
    <property type="protein sequence ID" value="AUB31339.1"/>
    <property type="molecule type" value="Genomic_DNA"/>
</dbReference>
<dbReference type="InterPro" id="IPR011583">
    <property type="entry name" value="Chitinase_II/V-like_cat"/>
</dbReference>
<dbReference type="Gene3D" id="3.20.20.80">
    <property type="entry name" value="Glycosidases"/>
    <property type="match status" value="1"/>
</dbReference>
<sequence length="930" mass="104375">MKKLLSFLSSIAFTASASSAVASCSNLGDGSSKNIDEIIKNKDLGRVNNVNENILKNALKEKNTKIDVDKLSLTNVDLFEGTATFVPKNRAVNYNGQAIVNFDFGNVRKDSQYLWEVVNNTWLGTITSNNSNEILEELVGLNPLLDKKELEVKDINTWGATIAAKSSSSMYKGQITVSYNVINETGDSSAKSLYSVITNSWLGEINKGEDDRKTEENIINAVLTKNNNLDKNELKVKELNQWGATIGAVENSKKYKDESYVSFTLKGDTQGESNENSKSLYSEVKTTWLGNIENTNETSILNALKAKNPNLDIESLTLKETNQYNSILIPKSGTTKYKDQVWLSYSVSGVVIPSEKKELNQVITTKDYDKNLAINLNKEQEPTSQQVKDLIYRSNPQLDINQIDINSISQKSTQKNEEGKEYSQYSANVKALENSYNYNGSVEITFYTSYKNQQQKELSTIIKETNLGEISENSDLVILNTLVEKNNAENLNLGELVLSNKNDSSATISAVENSANYKGSVNIAYTVKKENTEQPENIINLSEHIKTSELGELKDAKTITILEELKNKNKDLHVDEVEVKNITSSSAIIKTISNSKHYNQSQVEVKFYLKDNAEKPKPSNEALLVGYWYEWGGANQHNDPVKLLESSELLNSAYNVIDVSFLYTWEPYAMPTFDPFSPQSKSRIIDAIKKLQNAGKKVILSMGGATGGEMRFKSDQVDQLTATFVKYMDEYNFDGIDIDWEGGVLGDRQSQQTTISALKKAKEIQNSKGKEFLITMAPELPYLKYNTEAGSQGSYIPFLKGLEGIYDFINPQYYNGWAFGPFVDQEEKDYLGINTSYISNDDVEYRGEFYYLVTKYLTTKKSAQNDFYEKIPTNKFVLGAATNEPAGRGAATRESIYNAHVLLENDNIYIRGLMTWAINYDAVFNWQFEA</sequence>
<feature type="chain" id="PRO_5014998322" description="chitinase" evidence="4">
    <location>
        <begin position="23"/>
        <end position="930"/>
    </location>
</feature>
<evidence type="ECO:0000313" key="6">
    <source>
        <dbReference type="EMBL" id="AUB31339.1"/>
    </source>
</evidence>
<dbReference type="InterPro" id="IPR017853">
    <property type="entry name" value="GH"/>
</dbReference>
<dbReference type="PROSITE" id="PS01095">
    <property type="entry name" value="GH18_1"/>
    <property type="match status" value="1"/>
</dbReference>
<accession>A0A2K8SCZ8</accession>
<dbReference type="GO" id="GO:0008843">
    <property type="term" value="F:endochitinase activity"/>
    <property type="evidence" value="ECO:0007669"/>
    <property type="project" value="UniProtKB-EC"/>
</dbReference>
<name>A0A2K8SCZ8_9MOLU</name>
<evidence type="ECO:0000313" key="7">
    <source>
        <dbReference type="Proteomes" id="UP000231823"/>
    </source>
</evidence>